<dbReference type="EMBL" id="NEVP01000005">
    <property type="protein sequence ID" value="OZI52747.1"/>
    <property type="molecule type" value="Genomic_DNA"/>
</dbReference>
<sequence length="110" mass="11514">MEDGAVMRVIVGLALVVAAILLMGWLARRAGLVQRGGGNLLRQVASMPVAPRQSVVVIEVENTWLVLGVTPNQITTLHTLPAGELPAAQPIAGATASAFAQKLGQALKRR</sequence>
<evidence type="ECO:0000256" key="4">
    <source>
        <dbReference type="ARBA" id="ARBA00023136"/>
    </source>
</evidence>
<evidence type="ECO:0000256" key="3">
    <source>
        <dbReference type="ARBA" id="ARBA00022989"/>
    </source>
</evidence>
<protein>
    <recommendedName>
        <fullName evidence="7">Flagellar protein</fullName>
    </recommendedName>
</protein>
<evidence type="ECO:0000313" key="9">
    <source>
        <dbReference type="Proteomes" id="UP000216913"/>
    </source>
</evidence>
<dbReference type="Pfam" id="PF04347">
    <property type="entry name" value="FliO"/>
    <property type="match status" value="1"/>
</dbReference>
<keyword evidence="4 7" id="KW-0472">Membrane</keyword>
<comment type="subcellular location">
    <subcellularLocation>
        <location evidence="7">Cell membrane</location>
    </subcellularLocation>
    <subcellularLocation>
        <location evidence="7">Bacterial flagellum basal body</location>
    </subcellularLocation>
</comment>
<evidence type="ECO:0000256" key="1">
    <source>
        <dbReference type="ARBA" id="ARBA00022475"/>
    </source>
</evidence>
<keyword evidence="3 7" id="KW-1133">Transmembrane helix</keyword>
<keyword evidence="8" id="KW-0282">Flagellum</keyword>
<comment type="similarity">
    <text evidence="6 7">Belongs to the FliO/MopB family.</text>
</comment>
<gene>
    <name evidence="8" type="ORF">CAL25_08345</name>
</gene>
<keyword evidence="2 7" id="KW-0812">Transmembrane</keyword>
<dbReference type="NCBIfam" id="TIGR03500">
    <property type="entry name" value="FliO_TIGR"/>
    <property type="match status" value="1"/>
</dbReference>
<dbReference type="OrthoDB" id="9182371at2"/>
<organism evidence="8 9">
    <name type="scientific">Bordetella genomosp. 5</name>
    <dbReference type="NCBI Taxonomy" id="1395608"/>
    <lineage>
        <taxon>Bacteria</taxon>
        <taxon>Pseudomonadati</taxon>
        <taxon>Pseudomonadota</taxon>
        <taxon>Betaproteobacteria</taxon>
        <taxon>Burkholderiales</taxon>
        <taxon>Alcaligenaceae</taxon>
        <taxon>Bordetella</taxon>
    </lineage>
</organism>
<dbReference type="PANTHER" id="PTHR38766">
    <property type="entry name" value="FLAGELLAR PROTEIN FLIO"/>
    <property type="match status" value="1"/>
</dbReference>
<keyword evidence="8" id="KW-0969">Cilium</keyword>
<evidence type="ECO:0000256" key="7">
    <source>
        <dbReference type="RuleBase" id="RU362064"/>
    </source>
</evidence>
<dbReference type="PANTHER" id="PTHR38766:SF1">
    <property type="entry name" value="FLAGELLAR PROTEIN FLIO"/>
    <property type="match status" value="1"/>
</dbReference>
<keyword evidence="5 7" id="KW-0975">Bacterial flagellum</keyword>
<reference evidence="8 9" key="1">
    <citation type="submission" date="2017-05" db="EMBL/GenBank/DDBJ databases">
        <title>Complete and WGS of Bordetella genogroups.</title>
        <authorList>
            <person name="Spilker T."/>
            <person name="LiPuma J."/>
        </authorList>
    </citation>
    <scope>NUCLEOTIDE SEQUENCE [LARGE SCALE GENOMIC DNA]</scope>
    <source>
        <strain evidence="8 9">AU10456</strain>
    </source>
</reference>
<evidence type="ECO:0000313" key="8">
    <source>
        <dbReference type="EMBL" id="OZI52747.1"/>
    </source>
</evidence>
<keyword evidence="9" id="KW-1185">Reference proteome</keyword>
<proteinExistence type="inferred from homology"/>
<dbReference type="InterPro" id="IPR022781">
    <property type="entry name" value="Flagellar_biosynth_FliO"/>
</dbReference>
<name>A0A261TU27_9BORD</name>
<dbReference type="Proteomes" id="UP000216913">
    <property type="component" value="Unassembled WGS sequence"/>
</dbReference>
<dbReference type="RefSeq" id="WP_094799501.1">
    <property type="nucleotide sequence ID" value="NZ_NEVN01000005.1"/>
</dbReference>
<keyword evidence="8" id="KW-0966">Cell projection</keyword>
<comment type="caution">
    <text evidence="8">The sequence shown here is derived from an EMBL/GenBank/DDBJ whole genome shotgun (WGS) entry which is preliminary data.</text>
</comment>
<dbReference type="InterPro" id="IPR052205">
    <property type="entry name" value="FliO/MopB"/>
</dbReference>
<dbReference type="GO" id="GO:0044781">
    <property type="term" value="P:bacterial-type flagellum organization"/>
    <property type="evidence" value="ECO:0007669"/>
    <property type="project" value="UniProtKB-UniRule"/>
</dbReference>
<evidence type="ECO:0000256" key="5">
    <source>
        <dbReference type="ARBA" id="ARBA00023143"/>
    </source>
</evidence>
<dbReference type="GO" id="GO:0009425">
    <property type="term" value="C:bacterial-type flagellum basal body"/>
    <property type="evidence" value="ECO:0007669"/>
    <property type="project" value="UniProtKB-SubCell"/>
</dbReference>
<feature type="transmembrane region" description="Helical" evidence="7">
    <location>
        <begin position="6"/>
        <end position="27"/>
    </location>
</feature>
<keyword evidence="1 7" id="KW-1003">Cell membrane</keyword>
<evidence type="ECO:0000256" key="6">
    <source>
        <dbReference type="ARBA" id="ARBA00037937"/>
    </source>
</evidence>
<accession>A0A261TU27</accession>
<evidence type="ECO:0000256" key="2">
    <source>
        <dbReference type="ARBA" id="ARBA00022692"/>
    </source>
</evidence>
<dbReference type="AlphaFoldDB" id="A0A261TU27"/>
<dbReference type="GO" id="GO:0005886">
    <property type="term" value="C:plasma membrane"/>
    <property type="evidence" value="ECO:0007669"/>
    <property type="project" value="UniProtKB-SubCell"/>
</dbReference>